<sequence>MFSNVFLFSLIAGTVFIGSGAAQHTCLNYYEQKHLNDDMKKMFEQEKKLIMDFICEKVDAAAIVATHT</sequence>
<reference evidence="2" key="1">
    <citation type="submission" date="2022-11" db="UniProtKB">
        <authorList>
            <consortium name="WormBaseParasite"/>
        </authorList>
    </citation>
    <scope>IDENTIFICATION</scope>
</reference>
<protein>
    <submittedName>
        <fullName evidence="2">Uncharacterized protein</fullName>
    </submittedName>
</protein>
<evidence type="ECO:0000313" key="2">
    <source>
        <dbReference type="WBParaSite" id="PS1159_v2.g15038.t1"/>
    </source>
</evidence>
<evidence type="ECO:0000313" key="1">
    <source>
        <dbReference type="Proteomes" id="UP000887580"/>
    </source>
</evidence>
<dbReference type="WBParaSite" id="PS1159_v2.g15038.t1">
    <property type="protein sequence ID" value="PS1159_v2.g15038.t1"/>
    <property type="gene ID" value="PS1159_v2.g15038"/>
</dbReference>
<proteinExistence type="predicted"/>
<name>A0AC35F8Y2_9BILA</name>
<organism evidence="1 2">
    <name type="scientific">Panagrolaimus sp. PS1159</name>
    <dbReference type="NCBI Taxonomy" id="55785"/>
    <lineage>
        <taxon>Eukaryota</taxon>
        <taxon>Metazoa</taxon>
        <taxon>Ecdysozoa</taxon>
        <taxon>Nematoda</taxon>
        <taxon>Chromadorea</taxon>
        <taxon>Rhabditida</taxon>
        <taxon>Tylenchina</taxon>
        <taxon>Panagrolaimomorpha</taxon>
        <taxon>Panagrolaimoidea</taxon>
        <taxon>Panagrolaimidae</taxon>
        <taxon>Panagrolaimus</taxon>
    </lineage>
</organism>
<accession>A0AC35F8Y2</accession>
<dbReference type="Proteomes" id="UP000887580">
    <property type="component" value="Unplaced"/>
</dbReference>